<dbReference type="Proteomes" id="UP001201262">
    <property type="component" value="Unassembled WGS sequence"/>
</dbReference>
<dbReference type="EC" id="3.2.1.151" evidence="3"/>
<evidence type="ECO:0000313" key="7">
    <source>
        <dbReference type="EMBL" id="KAH8693555.1"/>
    </source>
</evidence>
<dbReference type="PANTHER" id="PTHR34002">
    <property type="entry name" value="BLR1656 PROTEIN"/>
    <property type="match status" value="1"/>
</dbReference>
<dbReference type="GO" id="GO:0008810">
    <property type="term" value="F:cellulase activity"/>
    <property type="evidence" value="ECO:0007669"/>
    <property type="project" value="InterPro"/>
</dbReference>
<dbReference type="GO" id="GO:0033946">
    <property type="term" value="F:xyloglucan-specific endo-beta-1,4-glucanase activity"/>
    <property type="evidence" value="ECO:0007669"/>
    <property type="project" value="UniProtKB-EC"/>
</dbReference>
<comment type="similarity">
    <text evidence="1 6">Belongs to the glycosyl hydrolase 12 (cellulase H) family.</text>
</comment>
<dbReference type="InterPro" id="IPR002594">
    <property type="entry name" value="GH12"/>
</dbReference>
<dbReference type="RefSeq" id="XP_046069225.1">
    <property type="nucleotide sequence ID" value="XM_046216639.1"/>
</dbReference>
<protein>
    <recommendedName>
        <fullName evidence="3">xyloglucan-specific endo-beta-1,4-glucanase</fullName>
        <ecNumber evidence="3">3.2.1.151</ecNumber>
    </recommendedName>
    <alternativeName>
        <fullName evidence="4">Xyloglucanase A</fullName>
    </alternativeName>
    <alternativeName>
        <fullName evidence="5">Xyloglucanendohydrolase A</fullName>
    </alternativeName>
</protein>
<dbReference type="Gene3D" id="2.60.120.180">
    <property type="match status" value="1"/>
</dbReference>
<dbReference type="Pfam" id="PF01670">
    <property type="entry name" value="Glyco_hydro_12"/>
    <property type="match status" value="1"/>
</dbReference>
<dbReference type="GeneID" id="70246926"/>
<evidence type="ECO:0000256" key="2">
    <source>
        <dbReference type="ARBA" id="ARBA00037012"/>
    </source>
</evidence>
<dbReference type="InterPro" id="IPR013320">
    <property type="entry name" value="ConA-like_dom_sf"/>
</dbReference>
<keyword evidence="6" id="KW-0326">Glycosidase</keyword>
<proteinExistence type="inferred from homology"/>
<evidence type="ECO:0000256" key="3">
    <source>
        <dbReference type="ARBA" id="ARBA00038882"/>
    </source>
</evidence>
<keyword evidence="6" id="KW-0624">Polysaccharide degradation</keyword>
<keyword evidence="8" id="KW-1185">Reference proteome</keyword>
<keyword evidence="6" id="KW-0378">Hydrolase</keyword>
<dbReference type="PANTHER" id="PTHR34002:SF9">
    <property type="entry name" value="XYLOGLUCAN-SPECIFIC ENDO-BETA-1,4-GLUCANASE A"/>
    <property type="match status" value="1"/>
</dbReference>
<evidence type="ECO:0000256" key="4">
    <source>
        <dbReference type="ARBA" id="ARBA00041304"/>
    </source>
</evidence>
<dbReference type="InterPro" id="IPR013319">
    <property type="entry name" value="GH11/12"/>
</dbReference>
<reference evidence="7" key="1">
    <citation type="submission" date="2021-12" db="EMBL/GenBank/DDBJ databases">
        <title>Convergent genome expansion in fungi linked to evolution of root-endophyte symbiosis.</title>
        <authorList>
            <consortium name="DOE Joint Genome Institute"/>
            <person name="Ke Y.-H."/>
            <person name="Bonito G."/>
            <person name="Liao H.-L."/>
            <person name="Looney B."/>
            <person name="Rojas-Flechas A."/>
            <person name="Nash J."/>
            <person name="Hameed K."/>
            <person name="Schadt C."/>
            <person name="Martin F."/>
            <person name="Crous P.W."/>
            <person name="Miettinen O."/>
            <person name="Magnuson J.K."/>
            <person name="Labbe J."/>
            <person name="Jacobson D."/>
            <person name="Doktycz M.J."/>
            <person name="Veneault-Fourrey C."/>
            <person name="Kuo A."/>
            <person name="Mondo S."/>
            <person name="Calhoun S."/>
            <person name="Riley R."/>
            <person name="Ohm R."/>
            <person name="LaButti K."/>
            <person name="Andreopoulos B."/>
            <person name="Pangilinan J."/>
            <person name="Nolan M."/>
            <person name="Tritt A."/>
            <person name="Clum A."/>
            <person name="Lipzen A."/>
            <person name="Daum C."/>
            <person name="Barry K."/>
            <person name="Grigoriev I.V."/>
            <person name="Vilgalys R."/>
        </authorList>
    </citation>
    <scope>NUCLEOTIDE SEQUENCE</scope>
    <source>
        <strain evidence="7">PMI_201</strain>
    </source>
</reference>
<accession>A0AAD4KIT8</accession>
<dbReference type="GO" id="GO:0000272">
    <property type="term" value="P:polysaccharide catabolic process"/>
    <property type="evidence" value="ECO:0007669"/>
    <property type="project" value="UniProtKB-KW"/>
</dbReference>
<evidence type="ECO:0000256" key="1">
    <source>
        <dbReference type="ARBA" id="ARBA00005519"/>
    </source>
</evidence>
<comment type="catalytic activity">
    <reaction evidence="2">
        <text>xyloglucan + H2O = xyloglucan oligosaccharides.</text>
        <dbReference type="EC" id="3.2.1.151"/>
    </reaction>
</comment>
<dbReference type="EMBL" id="JAJTJA010000009">
    <property type="protein sequence ID" value="KAH8693555.1"/>
    <property type="molecule type" value="Genomic_DNA"/>
</dbReference>
<name>A0AAD4KIT8_9EURO</name>
<evidence type="ECO:0000313" key="8">
    <source>
        <dbReference type="Proteomes" id="UP001201262"/>
    </source>
</evidence>
<keyword evidence="6" id="KW-0119">Carbohydrate metabolism</keyword>
<evidence type="ECO:0000256" key="6">
    <source>
        <dbReference type="RuleBase" id="RU361163"/>
    </source>
</evidence>
<organism evidence="7 8">
    <name type="scientific">Talaromyces proteolyticus</name>
    <dbReference type="NCBI Taxonomy" id="1131652"/>
    <lineage>
        <taxon>Eukaryota</taxon>
        <taxon>Fungi</taxon>
        <taxon>Dikarya</taxon>
        <taxon>Ascomycota</taxon>
        <taxon>Pezizomycotina</taxon>
        <taxon>Eurotiomycetes</taxon>
        <taxon>Eurotiomycetidae</taxon>
        <taxon>Eurotiales</taxon>
        <taxon>Trichocomaceae</taxon>
        <taxon>Talaromyces</taxon>
        <taxon>Talaromyces sect. Bacilispori</taxon>
    </lineage>
</organism>
<dbReference type="AlphaFoldDB" id="A0AAD4KIT8"/>
<dbReference type="SUPFAM" id="SSF49899">
    <property type="entry name" value="Concanavalin A-like lectins/glucanases"/>
    <property type="match status" value="1"/>
</dbReference>
<sequence length="262" mass="28856">MGYRWGYHKWCLSIMYECTSAISPPVVNPATANADHDVQVTTFDNGTYATNTTAPEFAVTWNYTQGNPDQPVHAFPNIMINGTTLPVHVNSLNNITLDVDWTYGLGNEPVATTDIKSLDTASLNANVAVDMFLDSTQELSSDSEKAKYEIMVWLARFGTSTYPYGKQTSITQTVNGVNSDLWSGTKTTTNQIVLTWVVPDGTTAQNFTGDLRTLLDRPTGIAEGEYPSATDYLGHFSFGSEAYYIDTNVTFHVPNFAIDIRT</sequence>
<comment type="caution">
    <text evidence="7">The sequence shown here is derived from an EMBL/GenBank/DDBJ whole genome shotgun (WGS) entry which is preliminary data.</text>
</comment>
<evidence type="ECO:0000256" key="5">
    <source>
        <dbReference type="ARBA" id="ARBA00043018"/>
    </source>
</evidence>
<gene>
    <name evidence="7" type="ORF">BGW36DRAFT_383261</name>
</gene>